<sequence length="288" mass="29312">MIPAPFDYKRPGTLEEAIALLREHGEGARLLAGGHSLLPILKARLARPAVLVDIARIPGLAGITKTARGLLIGALTAHHEVETSPLVREGCPLLAEAAGRIGDVQVRNRGTLGGSAAHADPAADYPAALLALEAVMLAAGPEGARRIPALDFFTGPYESALGPAEILTAVEVPSLPPRSGGAYLKAAQQASGFAVCGAAAIVTLDGGRIASARLGITGVAPAAYRARRVEEALAGGAASPGAIQKAAALAAEGIEPLDDFHTSAEFRAHLARVYAGRALHEALKRAGG</sequence>
<dbReference type="Gene3D" id="3.30.390.50">
    <property type="entry name" value="CO dehydrogenase flavoprotein, C-terminal domain"/>
    <property type="match status" value="1"/>
</dbReference>
<dbReference type="AlphaFoldDB" id="A0A932MLC8"/>
<evidence type="ECO:0000313" key="5">
    <source>
        <dbReference type="EMBL" id="MBI3126445.1"/>
    </source>
</evidence>
<dbReference type="Pfam" id="PF00941">
    <property type="entry name" value="FAD_binding_5"/>
    <property type="match status" value="1"/>
</dbReference>
<evidence type="ECO:0000256" key="3">
    <source>
        <dbReference type="ARBA" id="ARBA00023002"/>
    </source>
</evidence>
<comment type="caution">
    <text evidence="5">The sequence shown here is derived from an EMBL/GenBank/DDBJ whole genome shotgun (WGS) entry which is preliminary data.</text>
</comment>
<dbReference type="InterPro" id="IPR016166">
    <property type="entry name" value="FAD-bd_PCMH"/>
</dbReference>
<dbReference type="PROSITE" id="PS51387">
    <property type="entry name" value="FAD_PCMH"/>
    <property type="match status" value="1"/>
</dbReference>
<keyword evidence="1" id="KW-0285">Flavoprotein</keyword>
<dbReference type="GO" id="GO:0071949">
    <property type="term" value="F:FAD binding"/>
    <property type="evidence" value="ECO:0007669"/>
    <property type="project" value="InterPro"/>
</dbReference>
<dbReference type="SUPFAM" id="SSF55447">
    <property type="entry name" value="CO dehydrogenase flavoprotein C-terminal domain-like"/>
    <property type="match status" value="1"/>
</dbReference>
<evidence type="ECO:0000256" key="2">
    <source>
        <dbReference type="ARBA" id="ARBA00022827"/>
    </source>
</evidence>
<dbReference type="GO" id="GO:0016491">
    <property type="term" value="F:oxidoreductase activity"/>
    <property type="evidence" value="ECO:0007669"/>
    <property type="project" value="UniProtKB-KW"/>
</dbReference>
<evidence type="ECO:0000256" key="1">
    <source>
        <dbReference type="ARBA" id="ARBA00022630"/>
    </source>
</evidence>
<dbReference type="PANTHER" id="PTHR42659">
    <property type="entry name" value="XANTHINE DEHYDROGENASE SUBUNIT C-RELATED"/>
    <property type="match status" value="1"/>
</dbReference>
<name>A0A932MLC8_UNCTE</name>
<evidence type="ECO:0000259" key="4">
    <source>
        <dbReference type="PROSITE" id="PS51387"/>
    </source>
</evidence>
<keyword evidence="2" id="KW-0274">FAD</keyword>
<dbReference type="InterPro" id="IPR005107">
    <property type="entry name" value="CO_DH_flav_C"/>
</dbReference>
<dbReference type="InterPro" id="IPR016169">
    <property type="entry name" value="FAD-bd_PCMH_sub2"/>
</dbReference>
<dbReference type="PANTHER" id="PTHR42659:SF2">
    <property type="entry name" value="XANTHINE DEHYDROGENASE SUBUNIT C-RELATED"/>
    <property type="match status" value="1"/>
</dbReference>
<feature type="domain" description="FAD-binding PCMH-type" evidence="4">
    <location>
        <begin position="1"/>
        <end position="177"/>
    </location>
</feature>
<evidence type="ECO:0000313" key="6">
    <source>
        <dbReference type="Proteomes" id="UP000782312"/>
    </source>
</evidence>
<dbReference type="Gene3D" id="3.30.465.10">
    <property type="match status" value="1"/>
</dbReference>
<dbReference type="SMART" id="SM01092">
    <property type="entry name" value="CO_deh_flav_C"/>
    <property type="match status" value="1"/>
</dbReference>
<accession>A0A932MLC8</accession>
<dbReference type="SUPFAM" id="SSF56176">
    <property type="entry name" value="FAD-binding/transporter-associated domain-like"/>
    <property type="match status" value="1"/>
</dbReference>
<dbReference type="InterPro" id="IPR016167">
    <property type="entry name" value="FAD-bd_PCMH_sub1"/>
</dbReference>
<dbReference type="InterPro" id="IPR051312">
    <property type="entry name" value="Diverse_Substr_Oxidored"/>
</dbReference>
<dbReference type="EMBL" id="JACPUR010000003">
    <property type="protein sequence ID" value="MBI3126445.1"/>
    <property type="molecule type" value="Genomic_DNA"/>
</dbReference>
<gene>
    <name evidence="5" type="ORF">HYZ11_02435</name>
</gene>
<dbReference type="Gene3D" id="3.30.43.10">
    <property type="entry name" value="Uridine Diphospho-n-acetylenolpyruvylglucosamine Reductase, domain 2"/>
    <property type="match status" value="1"/>
</dbReference>
<dbReference type="InterPro" id="IPR002346">
    <property type="entry name" value="Mopterin_DH_FAD-bd"/>
</dbReference>
<dbReference type="Pfam" id="PF03450">
    <property type="entry name" value="CO_deh_flav_C"/>
    <property type="match status" value="1"/>
</dbReference>
<dbReference type="InterPro" id="IPR036683">
    <property type="entry name" value="CO_DH_flav_C_dom_sf"/>
</dbReference>
<reference evidence="5" key="1">
    <citation type="submission" date="2020-07" db="EMBL/GenBank/DDBJ databases">
        <title>Huge and variable diversity of episymbiotic CPR bacteria and DPANN archaea in groundwater ecosystems.</title>
        <authorList>
            <person name="He C.Y."/>
            <person name="Keren R."/>
            <person name="Whittaker M."/>
            <person name="Farag I.F."/>
            <person name="Doudna J."/>
            <person name="Cate J.H.D."/>
            <person name="Banfield J.F."/>
        </authorList>
    </citation>
    <scope>NUCLEOTIDE SEQUENCE</scope>
    <source>
        <strain evidence="5">NC_groundwater_763_Ag_S-0.2um_68_21</strain>
    </source>
</reference>
<dbReference type="InterPro" id="IPR036318">
    <property type="entry name" value="FAD-bd_PCMH-like_sf"/>
</dbReference>
<proteinExistence type="predicted"/>
<dbReference type="Proteomes" id="UP000782312">
    <property type="component" value="Unassembled WGS sequence"/>
</dbReference>
<organism evidence="5 6">
    <name type="scientific">Tectimicrobiota bacterium</name>
    <dbReference type="NCBI Taxonomy" id="2528274"/>
    <lineage>
        <taxon>Bacteria</taxon>
        <taxon>Pseudomonadati</taxon>
        <taxon>Nitrospinota/Tectimicrobiota group</taxon>
        <taxon>Candidatus Tectimicrobiota</taxon>
    </lineage>
</organism>
<keyword evidence="3" id="KW-0560">Oxidoreductase</keyword>
<dbReference type="FunFam" id="3.30.465.10:FF:000017">
    <property type="entry name" value="Xanthine dehydrogenase, FAD binding subunit"/>
    <property type="match status" value="1"/>
</dbReference>
<protein>
    <submittedName>
        <fullName evidence="5">Xanthine dehydrogenase family protein subunit M</fullName>
    </submittedName>
</protein>